<reference evidence="4" key="1">
    <citation type="submission" date="2024-06" db="EMBL/GenBank/DDBJ databases">
        <title>Multi-omics analyses provide insights into the biosynthesis of the anticancer antibiotic pleurotin in Hohenbuehelia grisea.</title>
        <authorList>
            <person name="Weaver J.A."/>
            <person name="Alberti F."/>
        </authorList>
    </citation>
    <scope>NUCLEOTIDE SEQUENCE [LARGE SCALE GENOMIC DNA]</scope>
    <source>
        <strain evidence="4">T-177</strain>
    </source>
</reference>
<feature type="signal peptide" evidence="1">
    <location>
        <begin position="1"/>
        <end position="21"/>
    </location>
</feature>
<gene>
    <name evidence="3" type="ORF">HGRIS_006313</name>
</gene>
<evidence type="ECO:0000256" key="1">
    <source>
        <dbReference type="SAM" id="SignalP"/>
    </source>
</evidence>
<proteinExistence type="predicted"/>
<evidence type="ECO:0000259" key="2">
    <source>
        <dbReference type="SMART" id="SM01351"/>
    </source>
</evidence>
<evidence type="ECO:0000313" key="3">
    <source>
        <dbReference type="EMBL" id="KAL0961356.1"/>
    </source>
</evidence>
<feature type="chain" id="PRO_5046813306" description="Lysine-specific metallo-endopeptidase domain-containing protein" evidence="1">
    <location>
        <begin position="22"/>
        <end position="258"/>
    </location>
</feature>
<dbReference type="Proteomes" id="UP001556367">
    <property type="component" value="Unassembled WGS sequence"/>
</dbReference>
<feature type="domain" description="Lysine-specific metallo-endopeptidase" evidence="2">
    <location>
        <begin position="63"/>
        <end position="227"/>
    </location>
</feature>
<accession>A0ABR3K0U9</accession>
<keyword evidence="1" id="KW-0732">Signal</keyword>
<comment type="caution">
    <text evidence="3">The sequence shown here is derived from an EMBL/GenBank/DDBJ whole genome shotgun (WGS) entry which is preliminary data.</text>
</comment>
<keyword evidence="4" id="KW-1185">Reference proteome</keyword>
<dbReference type="SMART" id="SM01351">
    <property type="entry name" value="Aspzincin_M35"/>
    <property type="match status" value="1"/>
</dbReference>
<dbReference type="SUPFAM" id="SSF55486">
    <property type="entry name" value="Metalloproteases ('zincins'), catalytic domain"/>
    <property type="match status" value="1"/>
</dbReference>
<protein>
    <recommendedName>
        <fullName evidence="2">Lysine-specific metallo-endopeptidase domain-containing protein</fullName>
    </recommendedName>
</protein>
<dbReference type="InterPro" id="IPR029463">
    <property type="entry name" value="Lys_MEP"/>
</dbReference>
<dbReference type="Pfam" id="PF14521">
    <property type="entry name" value="Aspzincin_M35"/>
    <property type="match status" value="1"/>
</dbReference>
<name>A0ABR3K0U9_9AGAR</name>
<dbReference type="Gene3D" id="3.40.390.10">
    <property type="entry name" value="Collagenase (Catalytic Domain)"/>
    <property type="match status" value="1"/>
</dbReference>
<dbReference type="EMBL" id="JASNQZ010000001">
    <property type="protein sequence ID" value="KAL0961356.1"/>
    <property type="molecule type" value="Genomic_DNA"/>
</dbReference>
<organism evidence="3 4">
    <name type="scientific">Hohenbuehelia grisea</name>
    <dbReference type="NCBI Taxonomy" id="104357"/>
    <lineage>
        <taxon>Eukaryota</taxon>
        <taxon>Fungi</taxon>
        <taxon>Dikarya</taxon>
        <taxon>Basidiomycota</taxon>
        <taxon>Agaricomycotina</taxon>
        <taxon>Agaricomycetes</taxon>
        <taxon>Agaricomycetidae</taxon>
        <taxon>Agaricales</taxon>
        <taxon>Pleurotineae</taxon>
        <taxon>Pleurotaceae</taxon>
        <taxon>Hohenbuehelia</taxon>
    </lineage>
</organism>
<evidence type="ECO:0000313" key="4">
    <source>
        <dbReference type="Proteomes" id="UP001556367"/>
    </source>
</evidence>
<dbReference type="InterPro" id="IPR024079">
    <property type="entry name" value="MetalloPept_cat_dom_sf"/>
</dbReference>
<sequence>MHAQFMLISALLAIVPTAVSAAPGLVHHKPAFSGFTTKEAEPVKLAVQEALPRAQEAIQGAWCYLQKHGEDPDPSQLQAYKKAFGTFDKDDYKTVYNHFRAKASDFDIEGKGNARNSLTYNWVEKGDQSKTKDKEERTAYTLPHQPGHNVYICPKFKTKSREDRAHAIVHETMHFPWLSVEGSRNLGANGDPIHEKEHYGKSKIADLAKKDSHYAIDNADSLASFAMSVGSDSCGSSKSNGASRLASVAKNAAKGLWP</sequence>